<dbReference type="EMBL" id="GBRH01158595">
    <property type="protein sequence ID" value="JAE39301.1"/>
    <property type="molecule type" value="Transcribed_RNA"/>
</dbReference>
<evidence type="ECO:0000313" key="1">
    <source>
        <dbReference type="EMBL" id="JAE39301.1"/>
    </source>
</evidence>
<reference evidence="1" key="1">
    <citation type="submission" date="2014-09" db="EMBL/GenBank/DDBJ databases">
        <authorList>
            <person name="Magalhaes I.L.F."/>
            <person name="Oliveira U."/>
            <person name="Santos F.R."/>
            <person name="Vidigal T.H.D.A."/>
            <person name="Brescovit A.D."/>
            <person name="Santos A.J."/>
        </authorList>
    </citation>
    <scope>NUCLEOTIDE SEQUENCE</scope>
    <source>
        <tissue evidence="1">Shoot tissue taken approximately 20 cm above the soil surface</tissue>
    </source>
</reference>
<protein>
    <submittedName>
        <fullName evidence="1">Uncharacterized protein</fullName>
    </submittedName>
</protein>
<accession>A0A0A9HWM9</accession>
<proteinExistence type="predicted"/>
<name>A0A0A9HWM9_ARUDO</name>
<sequence>MFAFLPCLVPGNLHDFMTAFNLYLEEQTFLSFKMHLHSKKI</sequence>
<dbReference type="AlphaFoldDB" id="A0A0A9HWM9"/>
<organism evidence="1">
    <name type="scientific">Arundo donax</name>
    <name type="common">Giant reed</name>
    <name type="synonym">Donax arundinaceus</name>
    <dbReference type="NCBI Taxonomy" id="35708"/>
    <lineage>
        <taxon>Eukaryota</taxon>
        <taxon>Viridiplantae</taxon>
        <taxon>Streptophyta</taxon>
        <taxon>Embryophyta</taxon>
        <taxon>Tracheophyta</taxon>
        <taxon>Spermatophyta</taxon>
        <taxon>Magnoliopsida</taxon>
        <taxon>Liliopsida</taxon>
        <taxon>Poales</taxon>
        <taxon>Poaceae</taxon>
        <taxon>PACMAD clade</taxon>
        <taxon>Arundinoideae</taxon>
        <taxon>Arundineae</taxon>
        <taxon>Arundo</taxon>
    </lineage>
</organism>
<reference evidence="1" key="2">
    <citation type="journal article" date="2015" name="Data Brief">
        <title>Shoot transcriptome of the giant reed, Arundo donax.</title>
        <authorList>
            <person name="Barrero R.A."/>
            <person name="Guerrero F.D."/>
            <person name="Moolhuijzen P."/>
            <person name="Goolsby J.A."/>
            <person name="Tidwell J."/>
            <person name="Bellgard S.E."/>
            <person name="Bellgard M.I."/>
        </authorList>
    </citation>
    <scope>NUCLEOTIDE SEQUENCE</scope>
    <source>
        <tissue evidence="1">Shoot tissue taken approximately 20 cm above the soil surface</tissue>
    </source>
</reference>